<dbReference type="InterPro" id="IPR046357">
    <property type="entry name" value="PPIase_dom_sf"/>
</dbReference>
<evidence type="ECO:0000259" key="7">
    <source>
        <dbReference type="PROSITE" id="PS50059"/>
    </source>
</evidence>
<keyword evidence="3 5" id="KW-0697">Rotamase</keyword>
<evidence type="ECO:0000256" key="6">
    <source>
        <dbReference type="RuleBase" id="RU003915"/>
    </source>
</evidence>
<gene>
    <name evidence="8" type="ORF">SKC38_09445</name>
</gene>
<dbReference type="EMBL" id="JBBKYA010000004">
    <property type="protein sequence ID" value="MFD3276449.1"/>
    <property type="molecule type" value="Genomic_DNA"/>
</dbReference>
<keyword evidence="4 5" id="KW-0413">Isomerase</keyword>
<dbReference type="EC" id="5.2.1.8" evidence="6"/>
<comment type="catalytic activity">
    <reaction evidence="1 5 6">
        <text>[protein]-peptidylproline (omega=180) = [protein]-peptidylproline (omega=0)</text>
        <dbReference type="Rhea" id="RHEA:16237"/>
        <dbReference type="Rhea" id="RHEA-COMP:10747"/>
        <dbReference type="Rhea" id="RHEA-COMP:10748"/>
        <dbReference type="ChEBI" id="CHEBI:83833"/>
        <dbReference type="ChEBI" id="CHEBI:83834"/>
        <dbReference type="EC" id="5.2.1.8"/>
    </reaction>
</comment>
<keyword evidence="9" id="KW-1185">Reference proteome</keyword>
<evidence type="ECO:0000256" key="1">
    <source>
        <dbReference type="ARBA" id="ARBA00000971"/>
    </source>
</evidence>
<dbReference type="PANTHER" id="PTHR43811">
    <property type="entry name" value="FKBP-TYPE PEPTIDYL-PROLYL CIS-TRANS ISOMERASE FKPA"/>
    <property type="match status" value="1"/>
</dbReference>
<dbReference type="InterPro" id="IPR001179">
    <property type="entry name" value="PPIase_FKBP_dom"/>
</dbReference>
<dbReference type="GO" id="GO:0003755">
    <property type="term" value="F:peptidyl-prolyl cis-trans isomerase activity"/>
    <property type="evidence" value="ECO:0007669"/>
    <property type="project" value="UniProtKB-EC"/>
</dbReference>
<proteinExistence type="inferred from homology"/>
<evidence type="ECO:0000313" key="8">
    <source>
        <dbReference type="EMBL" id="MFD3276449.1"/>
    </source>
</evidence>
<accession>A0ABW6CZU3</accession>
<dbReference type="PANTHER" id="PTHR43811:SF19">
    <property type="entry name" value="39 KDA FK506-BINDING NUCLEAR PROTEIN"/>
    <property type="match status" value="1"/>
</dbReference>
<dbReference type="Pfam" id="PF00254">
    <property type="entry name" value="FKBP_C"/>
    <property type="match status" value="1"/>
</dbReference>
<dbReference type="SUPFAM" id="SSF54534">
    <property type="entry name" value="FKBP-like"/>
    <property type="match status" value="2"/>
</dbReference>
<evidence type="ECO:0000256" key="4">
    <source>
        <dbReference type="ARBA" id="ARBA00023235"/>
    </source>
</evidence>
<dbReference type="Gene3D" id="3.10.50.40">
    <property type="match status" value="2"/>
</dbReference>
<comment type="caution">
    <text evidence="8">The sequence shown here is derived from an EMBL/GenBank/DDBJ whole genome shotgun (WGS) entry which is preliminary data.</text>
</comment>
<evidence type="ECO:0000256" key="3">
    <source>
        <dbReference type="ARBA" id="ARBA00023110"/>
    </source>
</evidence>
<evidence type="ECO:0000313" key="9">
    <source>
        <dbReference type="Proteomes" id="UP001598114"/>
    </source>
</evidence>
<name>A0ABW6CZU3_9BACT</name>
<dbReference type="PROSITE" id="PS50059">
    <property type="entry name" value="FKBP_PPIASE"/>
    <property type="match status" value="1"/>
</dbReference>
<sequence>MLNQSSLKKVVFAFGIMLGMTSCLSNVELADEAKAKESQAQILSYFSKLGQNPIAMEDGAYYYVTKPNVSGETAAKGDTLKVHYVLSNLLTGEVLDSSKTPLVYQYGYLNPVYAKLMAHIKDGEQAVMAIPGTSQSFVGLPAYTPLKVQVKNYIVRSQNDQIEDFIAKKKLAVTEQLANGLRYIRVSPGTGDIPAAGKVVKLKYTGRFLNGFAFDGNMARTDSFSVTIGGTSTVVGFQTGIEKMRLGERAILVFPSPIGYGEKGSGSTIPGFTPLAFEIYVAKIQ</sequence>
<reference evidence="8 9" key="1">
    <citation type="submission" date="2024-03" db="EMBL/GenBank/DDBJ databases">
        <title>Aquirufa genome sequencing.</title>
        <authorList>
            <person name="Pitt A."/>
            <person name="Hahn M.W."/>
        </authorList>
    </citation>
    <scope>NUCLEOTIDE SEQUENCE [LARGE SCALE GENOMIC DNA]</scope>
    <source>
        <strain evidence="8 9">PLAD-142S6K</strain>
    </source>
</reference>
<organism evidence="8 9">
    <name type="scientific">Aquirufa echingensis</name>
    <dbReference type="NCBI Taxonomy" id="3096516"/>
    <lineage>
        <taxon>Bacteria</taxon>
        <taxon>Pseudomonadati</taxon>
        <taxon>Bacteroidota</taxon>
        <taxon>Cytophagia</taxon>
        <taxon>Cytophagales</taxon>
        <taxon>Flectobacillaceae</taxon>
        <taxon>Aquirufa</taxon>
    </lineage>
</organism>
<comment type="similarity">
    <text evidence="2 6">Belongs to the FKBP-type PPIase family.</text>
</comment>
<feature type="domain" description="PPIase FKBP-type" evidence="7">
    <location>
        <begin position="197"/>
        <end position="285"/>
    </location>
</feature>
<protein>
    <recommendedName>
        <fullName evidence="6">Peptidyl-prolyl cis-trans isomerase</fullName>
        <ecNumber evidence="6">5.2.1.8</ecNumber>
    </recommendedName>
</protein>
<dbReference type="Proteomes" id="UP001598114">
    <property type="component" value="Unassembled WGS sequence"/>
</dbReference>
<evidence type="ECO:0000256" key="2">
    <source>
        <dbReference type="ARBA" id="ARBA00006577"/>
    </source>
</evidence>
<evidence type="ECO:0000256" key="5">
    <source>
        <dbReference type="PROSITE-ProRule" id="PRU00277"/>
    </source>
</evidence>
<dbReference type="RefSeq" id="WP_377976890.1">
    <property type="nucleotide sequence ID" value="NZ_JBBKYA010000004.1"/>
</dbReference>